<dbReference type="RefSeq" id="WP_238019093.1">
    <property type="nucleotide sequence ID" value="NZ_JAIFZM010000005.1"/>
</dbReference>
<protein>
    <submittedName>
        <fullName evidence="1">Uncharacterized protein</fullName>
    </submittedName>
</protein>
<sequence length="351" mass="40879">MTKQTTTIKAYEFTTPKFAGDVQYEYTYDYEVIDLLLKSIMKLQKSIRKYKNDTVSINLGDYRDSTEPNYVEGYFITARHGVRRSQIDVETQEEVGTIERIHGVEYNVHFMIDKCSGLLLIQEDFNKVFSRKLLHTFLHLHKNLIYPYIEKFNQLNSQHPFVIHKRSSYRLQTLPPIDFMDKLKEFTKIKSAILTLDHTTNKKAVDVSKMLDEELEENEIEEYDMEIKIKNKTGRAMVSVFEKYFESVIEQQKYDSYAIEGELNNGKTKRITPDTITRDFYGKVEYNINGEPSTDDLFNRMIEIIKQENPLIGKGGTPNIIAVGEDADVQGQIQKIISERNQDTGSQEQTN</sequence>
<dbReference type="Proteomes" id="UP001199631">
    <property type="component" value="Unassembled WGS sequence"/>
</dbReference>
<evidence type="ECO:0000313" key="2">
    <source>
        <dbReference type="Proteomes" id="UP001199631"/>
    </source>
</evidence>
<gene>
    <name evidence="1" type="ORF">K3T81_07295</name>
</gene>
<evidence type="ECO:0000313" key="1">
    <source>
        <dbReference type="EMBL" id="MCG3418949.1"/>
    </source>
</evidence>
<name>A0AAW5B5X0_9BACI</name>
<dbReference type="EMBL" id="JAIFZM010000005">
    <property type="protein sequence ID" value="MCG3418949.1"/>
    <property type="molecule type" value="Genomic_DNA"/>
</dbReference>
<accession>A0AAW5B5X0</accession>
<keyword evidence="2" id="KW-1185">Reference proteome</keyword>
<comment type="caution">
    <text evidence="1">The sequence shown here is derived from an EMBL/GenBank/DDBJ whole genome shotgun (WGS) entry which is preliminary data.</text>
</comment>
<organism evidence="1 2">
    <name type="scientific">Oceanobacillus jordanicus</name>
    <dbReference type="NCBI Taxonomy" id="2867266"/>
    <lineage>
        <taxon>Bacteria</taxon>
        <taxon>Bacillati</taxon>
        <taxon>Bacillota</taxon>
        <taxon>Bacilli</taxon>
        <taxon>Bacillales</taxon>
        <taxon>Bacillaceae</taxon>
        <taxon>Oceanobacillus</taxon>
    </lineage>
</organism>
<proteinExistence type="predicted"/>
<dbReference type="AlphaFoldDB" id="A0AAW5B5X0"/>
<reference evidence="1 2" key="1">
    <citation type="journal article" date="2022" name="Evol. Bioinform. Online">
        <title>Draft Genome Sequence of Oceanobacillus jordanicus Strain GSFE11, a Halotolerant Plant Growth-Promoting Bacterial Endophyte Isolated From the Jordan Valley.</title>
        <authorList>
            <person name="Alhindi T."/>
            <person name="Albdaiwi R."/>
        </authorList>
    </citation>
    <scope>NUCLEOTIDE SEQUENCE [LARGE SCALE GENOMIC DNA]</scope>
    <source>
        <strain evidence="1 2">GSFE11</strain>
    </source>
</reference>